<dbReference type="Pfam" id="PF13238">
    <property type="entry name" value="AAA_18"/>
    <property type="match status" value="1"/>
</dbReference>
<keyword evidence="1" id="KW-0808">Transferase</keyword>
<gene>
    <name evidence="1" type="ORF">EDD73_12148</name>
</gene>
<dbReference type="RefSeq" id="WP_131919862.1">
    <property type="nucleotide sequence ID" value="NZ_JAOQNU010000020.1"/>
</dbReference>
<dbReference type="EMBL" id="SLXT01000021">
    <property type="protein sequence ID" value="TCP62550.1"/>
    <property type="molecule type" value="Genomic_DNA"/>
</dbReference>
<accession>A0A4R2RFX5</accession>
<keyword evidence="1" id="KW-0418">Kinase</keyword>
<name>A0A4R2RFX5_9FIRM</name>
<dbReference type="PANTHER" id="PTHR41930">
    <property type="entry name" value="UPF0200 PROTEIN MJ1399"/>
    <property type="match status" value="1"/>
</dbReference>
<proteinExistence type="predicted"/>
<dbReference type="PANTHER" id="PTHR41930:SF1">
    <property type="entry name" value="DEPHOSPHO-COA KINASE"/>
    <property type="match status" value="1"/>
</dbReference>
<dbReference type="Gene3D" id="3.40.50.300">
    <property type="entry name" value="P-loop containing nucleotide triphosphate hydrolases"/>
    <property type="match status" value="1"/>
</dbReference>
<dbReference type="InterPro" id="IPR027417">
    <property type="entry name" value="P-loop_NTPase"/>
</dbReference>
<reference evidence="1 2" key="1">
    <citation type="submission" date="2019-03" db="EMBL/GenBank/DDBJ databases">
        <title>Genomic Encyclopedia of Type Strains, Phase IV (KMG-IV): sequencing the most valuable type-strain genomes for metagenomic binning, comparative biology and taxonomic classification.</title>
        <authorList>
            <person name="Goeker M."/>
        </authorList>
    </citation>
    <scope>NUCLEOTIDE SEQUENCE [LARGE SCALE GENOMIC DNA]</scope>
    <source>
        <strain evidence="1 2">DSM 11170</strain>
    </source>
</reference>
<dbReference type="OrthoDB" id="2399160at2"/>
<dbReference type="Proteomes" id="UP000294813">
    <property type="component" value="Unassembled WGS sequence"/>
</dbReference>
<dbReference type="GO" id="GO:0016301">
    <property type="term" value="F:kinase activity"/>
    <property type="evidence" value="ECO:0007669"/>
    <property type="project" value="UniProtKB-KW"/>
</dbReference>
<sequence>MTGMKIALTGKMRAGKDTAADYLVNYLGFKRFALGDGIRDLCSQLFPGADANGKPRTLYQNVGEAMRKIESDVWINHLLRRIDEETRHDDNIVVTDIRQWDEYFSMMDNGFLIGRVNASEITRIRRMKALGDQVNVNRIRHKTEKVVDKLFVDFEIENEGSVKEMYRQMDQVLINLTKKVA</sequence>
<evidence type="ECO:0000313" key="1">
    <source>
        <dbReference type="EMBL" id="TCP62550.1"/>
    </source>
</evidence>
<evidence type="ECO:0000313" key="2">
    <source>
        <dbReference type="Proteomes" id="UP000294813"/>
    </source>
</evidence>
<dbReference type="SUPFAM" id="SSF52540">
    <property type="entry name" value="P-loop containing nucleoside triphosphate hydrolases"/>
    <property type="match status" value="1"/>
</dbReference>
<keyword evidence="2" id="KW-1185">Reference proteome</keyword>
<protein>
    <submittedName>
        <fullName evidence="1">Dephospho-CoA kinase</fullName>
    </submittedName>
</protein>
<organism evidence="1 2">
    <name type="scientific">Heliophilum fasciatum</name>
    <dbReference type="NCBI Taxonomy" id="35700"/>
    <lineage>
        <taxon>Bacteria</taxon>
        <taxon>Bacillati</taxon>
        <taxon>Bacillota</taxon>
        <taxon>Clostridia</taxon>
        <taxon>Eubacteriales</taxon>
        <taxon>Heliobacteriaceae</taxon>
        <taxon>Heliophilum</taxon>
    </lineage>
</organism>
<comment type="caution">
    <text evidence="1">The sequence shown here is derived from an EMBL/GenBank/DDBJ whole genome shotgun (WGS) entry which is preliminary data.</text>
</comment>
<dbReference type="AlphaFoldDB" id="A0A4R2RFX5"/>